<name>A0A927HIE8_9RHOB</name>
<gene>
    <name evidence="2" type="ORF">H9Q16_19805</name>
</gene>
<dbReference type="Gene3D" id="3.40.50.200">
    <property type="entry name" value="Peptidase S8/S53 domain"/>
    <property type="match status" value="1"/>
</dbReference>
<dbReference type="InterPro" id="IPR000209">
    <property type="entry name" value="Peptidase_S8/S53_dom"/>
</dbReference>
<dbReference type="GO" id="GO:0006508">
    <property type="term" value="P:proteolysis"/>
    <property type="evidence" value="ECO:0007669"/>
    <property type="project" value="InterPro"/>
</dbReference>
<dbReference type="EMBL" id="JACTAG010000004">
    <property type="protein sequence ID" value="MBD3666190.1"/>
    <property type="molecule type" value="Genomic_DNA"/>
</dbReference>
<reference evidence="2" key="1">
    <citation type="submission" date="2020-08" db="EMBL/GenBank/DDBJ databases">
        <title>Sulfitobacter aestuariivivens sp. nov., isolated from a tidal flat.</title>
        <authorList>
            <person name="Park S."/>
            <person name="Yoon J.-H."/>
        </authorList>
    </citation>
    <scope>NUCLEOTIDE SEQUENCE</scope>
    <source>
        <strain evidence="2">TSTF-M16</strain>
    </source>
</reference>
<evidence type="ECO:0000259" key="1">
    <source>
        <dbReference type="Pfam" id="PF00082"/>
    </source>
</evidence>
<dbReference type="GO" id="GO:0004252">
    <property type="term" value="F:serine-type endopeptidase activity"/>
    <property type="evidence" value="ECO:0007669"/>
    <property type="project" value="InterPro"/>
</dbReference>
<comment type="caution">
    <text evidence="2">The sequence shown here is derived from an EMBL/GenBank/DDBJ whole genome shotgun (WGS) entry which is preliminary data.</text>
</comment>
<dbReference type="CDD" id="cd04847">
    <property type="entry name" value="Peptidases_S8_Subtilisin_like_2"/>
    <property type="match status" value="1"/>
</dbReference>
<proteinExistence type="predicted"/>
<dbReference type="Proteomes" id="UP000635142">
    <property type="component" value="Unassembled WGS sequence"/>
</dbReference>
<dbReference type="InterPro" id="IPR036852">
    <property type="entry name" value="Peptidase_S8/S53_dom_sf"/>
</dbReference>
<evidence type="ECO:0000313" key="2">
    <source>
        <dbReference type="EMBL" id="MBD3666190.1"/>
    </source>
</evidence>
<organism evidence="2 3">
    <name type="scientific">Sulfitobacter aestuariivivens</name>
    <dbReference type="NCBI Taxonomy" id="2766981"/>
    <lineage>
        <taxon>Bacteria</taxon>
        <taxon>Pseudomonadati</taxon>
        <taxon>Pseudomonadota</taxon>
        <taxon>Alphaproteobacteria</taxon>
        <taxon>Rhodobacterales</taxon>
        <taxon>Roseobacteraceae</taxon>
        <taxon>Sulfitobacter</taxon>
    </lineage>
</organism>
<accession>A0A927HIE8</accession>
<protein>
    <submittedName>
        <fullName evidence="2">S8 family peptidase</fullName>
    </submittedName>
</protein>
<dbReference type="SUPFAM" id="SSF52743">
    <property type="entry name" value="Subtilisin-like"/>
    <property type="match status" value="1"/>
</dbReference>
<sequence>MEVVGRPGEAFLPSKFDVSGLALLNVRDAEPDSEVPGRAIVKASKSAGGLTKLREKLDQFATEDGKPNNQGQTRPKNADLANSIDTIAQAGLRDLWRHPNKPFPLSAGPIPWEVWLEPREVDQFVARAVQEGLTVYPDRLEFPEDTVVLVEGDIGQMARTAVGTGSVRSVSPPGIPIDFVDGLEAEEQADWLQDALGRTQYGPQAQQATSYVTLLDTGITLAHPLIQPAFDAADRHAAVPGWDLADLHGHGSRMAGATLFGDLRTHLNSIAAIYVPLRLESAKVIPDAGHNPHHLLGDRTQKAINAVEVEPDRLRTFALATTTDLDTPHSGAPTSWSTELDQLAAGRSGEVKQRRLIVTSIGNIDAQHDGNTDYLSKCDDLDEGEVQSPSQAWNSIAVGAMTEMDGVGGPTHGATLAEVGDLAPMSRTASWTKTWPIKPDVVLEGGNWYDDGLSTTPNQHSDLMLVTTSRNYPARSFTHISDTSAATALASREIALLRASYPDLWPETIRALYVASAQWTDRMWSHIAPADRNRKGAYDVMFTRYGYGQPNLERALNSASSAITLIIEDSIRPYEKKGSGRKLNEMQLFELPWPTNALRSLVGQDVSLRVALSTFIEPNPSEVARGRKSRYASHGLRFALKGADEEIGAFTKRVGRTAVKDQPDDNGPDSGEWDFGYNRRSVGSLHIDTLTVAASDLARRGVLAVYPVGGWWKENRTVDPERCVARFSLVVEIDATEVEVDLYAEVQQKVAPQAEIQA</sequence>
<dbReference type="Pfam" id="PF00082">
    <property type="entry name" value="Peptidase_S8"/>
    <property type="match status" value="1"/>
</dbReference>
<dbReference type="AlphaFoldDB" id="A0A927HIE8"/>
<feature type="domain" description="Peptidase S8/S53" evidence="1">
    <location>
        <begin position="211"/>
        <end position="548"/>
    </location>
</feature>
<dbReference type="InterPro" id="IPR034074">
    <property type="entry name" value="Y4bN_pept_dom"/>
</dbReference>
<evidence type="ECO:0000313" key="3">
    <source>
        <dbReference type="Proteomes" id="UP000635142"/>
    </source>
</evidence>
<keyword evidence="3" id="KW-1185">Reference proteome</keyword>